<proteinExistence type="predicted"/>
<dbReference type="EMBL" id="JBHFFA010000002">
    <property type="protein sequence ID" value="KAL2644882.1"/>
    <property type="molecule type" value="Genomic_DNA"/>
</dbReference>
<dbReference type="AlphaFoldDB" id="A0ABD1ZEU2"/>
<name>A0ABD1ZEU2_9MARC</name>
<evidence type="ECO:0000313" key="2">
    <source>
        <dbReference type="EMBL" id="KAL2644882.1"/>
    </source>
</evidence>
<gene>
    <name evidence="2" type="ORF">R1flu_012469</name>
</gene>
<accession>A0ABD1ZEU2</accession>
<protein>
    <submittedName>
        <fullName evidence="2">Uncharacterized protein</fullName>
    </submittedName>
</protein>
<evidence type="ECO:0000256" key="1">
    <source>
        <dbReference type="SAM" id="MobiDB-lite"/>
    </source>
</evidence>
<evidence type="ECO:0000313" key="3">
    <source>
        <dbReference type="Proteomes" id="UP001605036"/>
    </source>
</evidence>
<feature type="region of interest" description="Disordered" evidence="1">
    <location>
        <begin position="35"/>
        <end position="66"/>
    </location>
</feature>
<keyword evidence="3" id="KW-1185">Reference proteome</keyword>
<dbReference type="Proteomes" id="UP001605036">
    <property type="component" value="Unassembled WGS sequence"/>
</dbReference>
<comment type="caution">
    <text evidence="2">The sequence shown here is derived from an EMBL/GenBank/DDBJ whole genome shotgun (WGS) entry which is preliminary data.</text>
</comment>
<organism evidence="2 3">
    <name type="scientific">Riccia fluitans</name>
    <dbReference type="NCBI Taxonomy" id="41844"/>
    <lineage>
        <taxon>Eukaryota</taxon>
        <taxon>Viridiplantae</taxon>
        <taxon>Streptophyta</taxon>
        <taxon>Embryophyta</taxon>
        <taxon>Marchantiophyta</taxon>
        <taxon>Marchantiopsida</taxon>
        <taxon>Marchantiidae</taxon>
        <taxon>Marchantiales</taxon>
        <taxon>Ricciaceae</taxon>
        <taxon>Riccia</taxon>
    </lineage>
</organism>
<reference evidence="2 3" key="1">
    <citation type="submission" date="2024-09" db="EMBL/GenBank/DDBJ databases">
        <title>Chromosome-scale assembly of Riccia fluitans.</title>
        <authorList>
            <person name="Paukszto L."/>
            <person name="Sawicki J."/>
            <person name="Karawczyk K."/>
            <person name="Piernik-Szablinska J."/>
            <person name="Szczecinska M."/>
            <person name="Mazdziarz M."/>
        </authorList>
    </citation>
    <scope>NUCLEOTIDE SEQUENCE [LARGE SCALE GENOMIC DNA]</scope>
    <source>
        <strain evidence="2">Rf_01</strain>
        <tissue evidence="2">Aerial parts of the thallus</tissue>
    </source>
</reference>
<sequence length="117" mass="12884">MLTSWIGSPCWRRASLSADRVLTSLRSCVVKQMDPKRASSAQGCGAQPSYQTRCDAESGVPNSQRSHVERSAILQHGSTLHSDHVLGAANRTPAQLGRLRFRRGVEQIPSRGPRFTR</sequence>